<dbReference type="RefSeq" id="XP_067818952.1">
    <property type="nucleotide sequence ID" value="XM_067962483.1"/>
</dbReference>
<name>A0A976FMD4_BRELC</name>
<feature type="transmembrane region" description="Helical" evidence="1">
    <location>
        <begin position="12"/>
        <end position="38"/>
    </location>
</feature>
<feature type="domain" description="Cytidyltransferase-like" evidence="2">
    <location>
        <begin position="206"/>
        <end position="341"/>
    </location>
</feature>
<reference evidence="3 4" key="1">
    <citation type="journal article" date="2021" name="Genome Biol.">
        <title>AFLAP: assembly-free linkage analysis pipeline using k-mers from genome sequencing data.</title>
        <authorList>
            <person name="Fletcher K."/>
            <person name="Zhang L."/>
            <person name="Gil J."/>
            <person name="Han R."/>
            <person name="Cavanaugh K."/>
            <person name="Michelmore R."/>
        </authorList>
    </citation>
    <scope>NUCLEOTIDE SEQUENCE [LARGE SCALE GENOMIC DNA]</scope>
    <source>
        <strain evidence="3 4">SF5</strain>
    </source>
</reference>
<evidence type="ECO:0000259" key="2">
    <source>
        <dbReference type="Pfam" id="PF01467"/>
    </source>
</evidence>
<evidence type="ECO:0000256" key="1">
    <source>
        <dbReference type="SAM" id="Phobius"/>
    </source>
</evidence>
<dbReference type="KEGG" id="blac:94348154"/>
<dbReference type="GO" id="GO:0015937">
    <property type="term" value="P:coenzyme A biosynthetic process"/>
    <property type="evidence" value="ECO:0007669"/>
    <property type="project" value="TreeGrafter"/>
</dbReference>
<dbReference type="GeneID" id="94348154"/>
<sequence length="349" mass="38788">MPKKLLLPSDIVDASVLSGTSTALVIAAGVAIVVGWSYKRAVFPTNNTKGVGIRVGLLRIYVPQNFRDLVKNDVLIEQASQSVSKTLYIFVLGKTKREVINYISELYTMAWDVACALDKPFLDIRIVGNQGTKTWEDILLRPELNAVFGEDAMVDMQQLPAQRFAHDELLAVTYHSLAIHVERRLAREINYFEDEHTTLSLHKLVLLGGTFDHLHTGHKKLLSLAVSICAHRLLVGITADSMLTNKSHAELLEPMETRARAVREYLFFLNPHIVAEIVPISDPYGPAIVIPESAAMVVSTETLAGAAKINRIRREHKLPKLIIFACRRSNSSTLSSSCIRAKIAMSRLD</sequence>
<dbReference type="PANTHER" id="PTHR10695:SF46">
    <property type="entry name" value="BIFUNCTIONAL COENZYME A SYNTHASE-RELATED"/>
    <property type="match status" value="1"/>
</dbReference>
<organism evidence="3 4">
    <name type="scientific">Bremia lactucae</name>
    <name type="common">Lettuce downy mildew</name>
    <dbReference type="NCBI Taxonomy" id="4779"/>
    <lineage>
        <taxon>Eukaryota</taxon>
        <taxon>Sar</taxon>
        <taxon>Stramenopiles</taxon>
        <taxon>Oomycota</taxon>
        <taxon>Peronosporomycetes</taxon>
        <taxon>Peronosporales</taxon>
        <taxon>Peronosporaceae</taxon>
        <taxon>Bremia</taxon>
    </lineage>
</organism>
<keyword evidence="4" id="KW-1185">Reference proteome</keyword>
<dbReference type="OrthoDB" id="330671at2759"/>
<proteinExistence type="predicted"/>
<dbReference type="SUPFAM" id="SSF52374">
    <property type="entry name" value="Nucleotidylyl transferase"/>
    <property type="match status" value="1"/>
</dbReference>
<accession>A0A976FMD4</accession>
<keyword evidence="1" id="KW-0472">Membrane</keyword>
<dbReference type="NCBIfam" id="TIGR00125">
    <property type="entry name" value="cyt_tran_rel"/>
    <property type="match status" value="1"/>
</dbReference>
<evidence type="ECO:0000313" key="4">
    <source>
        <dbReference type="Proteomes" id="UP000294530"/>
    </source>
</evidence>
<dbReference type="InterPro" id="IPR004821">
    <property type="entry name" value="Cyt_trans-like"/>
</dbReference>
<dbReference type="GO" id="GO:0004140">
    <property type="term" value="F:dephospho-CoA kinase activity"/>
    <property type="evidence" value="ECO:0007669"/>
    <property type="project" value="TreeGrafter"/>
</dbReference>
<comment type="caution">
    <text evidence="3">The sequence shown here is derived from an EMBL/GenBank/DDBJ whole genome shotgun (WGS) entry which is preliminary data.</text>
</comment>
<dbReference type="Proteomes" id="UP000294530">
    <property type="component" value="Unassembled WGS sequence"/>
</dbReference>
<protein>
    <recommendedName>
        <fullName evidence="2">Cytidyltransferase-like domain-containing protein</fullName>
    </recommendedName>
</protein>
<gene>
    <name evidence="3" type="ORF">CCR75_004397</name>
</gene>
<dbReference type="Gene3D" id="3.40.50.620">
    <property type="entry name" value="HUPs"/>
    <property type="match status" value="1"/>
</dbReference>
<dbReference type="Pfam" id="PF01467">
    <property type="entry name" value="CTP_transf_like"/>
    <property type="match status" value="1"/>
</dbReference>
<dbReference type="InterPro" id="IPR014729">
    <property type="entry name" value="Rossmann-like_a/b/a_fold"/>
</dbReference>
<keyword evidence="1" id="KW-0812">Transmembrane</keyword>
<dbReference type="NCBIfam" id="NF001985">
    <property type="entry name" value="PRK00777.1"/>
    <property type="match status" value="1"/>
</dbReference>
<dbReference type="PANTHER" id="PTHR10695">
    <property type="entry name" value="DEPHOSPHO-COA KINASE-RELATED"/>
    <property type="match status" value="1"/>
</dbReference>
<evidence type="ECO:0000313" key="3">
    <source>
        <dbReference type="EMBL" id="TDH69453.1"/>
    </source>
</evidence>
<dbReference type="AlphaFoldDB" id="A0A976FMD4"/>
<dbReference type="EMBL" id="SHOA02000002">
    <property type="protein sequence ID" value="TDH69453.1"/>
    <property type="molecule type" value="Genomic_DNA"/>
</dbReference>
<keyword evidence="1" id="KW-1133">Transmembrane helix</keyword>